<accession>A0A085MAW4</accession>
<dbReference type="CDD" id="cd17872">
    <property type="entry name" value="GPN3"/>
    <property type="match status" value="1"/>
</dbReference>
<evidence type="ECO:0000313" key="8">
    <source>
        <dbReference type="EMBL" id="KFD54360.1"/>
    </source>
</evidence>
<keyword evidence="5 7" id="KW-0378">Hydrolase</keyword>
<dbReference type="EMBL" id="KL363208">
    <property type="protein sequence ID" value="KFD54360.1"/>
    <property type="molecule type" value="Genomic_DNA"/>
</dbReference>
<comment type="subunit">
    <text evidence="7">Binds to RNA polymerase II (RNAPII).</text>
</comment>
<dbReference type="Proteomes" id="UP000030764">
    <property type="component" value="Unassembled WGS sequence"/>
</dbReference>
<keyword evidence="4 7" id="KW-0547">Nucleotide-binding</keyword>
<dbReference type="SUPFAM" id="SSF52540">
    <property type="entry name" value="P-loop containing nucleoside triphosphate hydrolases"/>
    <property type="match status" value="1"/>
</dbReference>
<comment type="similarity">
    <text evidence="2 7">Belongs to the GPN-loop GTPase family.</text>
</comment>
<dbReference type="OrthoDB" id="5839at2759"/>
<dbReference type="GO" id="GO:0003924">
    <property type="term" value="F:GTPase activity"/>
    <property type="evidence" value="ECO:0007669"/>
    <property type="project" value="TreeGrafter"/>
</dbReference>
<evidence type="ECO:0000256" key="4">
    <source>
        <dbReference type="ARBA" id="ARBA00022741"/>
    </source>
</evidence>
<dbReference type="Gene3D" id="3.40.50.300">
    <property type="entry name" value="P-loop containing nucleotide triphosphate hydrolases"/>
    <property type="match status" value="1"/>
</dbReference>
<dbReference type="FunFam" id="3.40.50.300:FF:000616">
    <property type="entry name" value="GPN-loop GTPase 3"/>
    <property type="match status" value="1"/>
</dbReference>
<gene>
    <name evidence="8" type="ORF">M513_04703</name>
    <name evidence="9" type="ORF">M514_04703</name>
</gene>
<dbReference type="PANTHER" id="PTHR21231">
    <property type="entry name" value="XPA-BINDING PROTEIN 1-RELATED"/>
    <property type="match status" value="1"/>
</dbReference>
<evidence type="ECO:0000256" key="3">
    <source>
        <dbReference type="ARBA" id="ARBA00014587"/>
    </source>
</evidence>
<evidence type="ECO:0000256" key="5">
    <source>
        <dbReference type="ARBA" id="ARBA00022801"/>
    </source>
</evidence>
<comment type="function">
    <text evidence="1">Small GTPase required for proper localization of RNA polymerase II (RNAPII). May act at an RNAP assembly step prior to nuclear import.</text>
</comment>
<reference evidence="8 10" key="1">
    <citation type="journal article" date="2014" name="Nat. Genet.">
        <title>Genome and transcriptome of the porcine whipworm Trichuris suis.</title>
        <authorList>
            <person name="Jex A.R."/>
            <person name="Nejsum P."/>
            <person name="Schwarz E.M."/>
            <person name="Hu L."/>
            <person name="Young N.D."/>
            <person name="Hall R.S."/>
            <person name="Korhonen P.K."/>
            <person name="Liao S."/>
            <person name="Thamsborg S."/>
            <person name="Xia J."/>
            <person name="Xu P."/>
            <person name="Wang S."/>
            <person name="Scheerlinck J.P."/>
            <person name="Hofmann A."/>
            <person name="Sternberg P.W."/>
            <person name="Wang J."/>
            <person name="Gasser R.B."/>
        </authorList>
    </citation>
    <scope>NUCLEOTIDE SEQUENCE [LARGE SCALE GENOMIC DNA]</scope>
    <source>
        <strain evidence="9">DCEP-RM93F</strain>
        <strain evidence="8">DCEP-RM93M</strain>
    </source>
</reference>
<proteinExistence type="inferred from homology"/>
<organism evidence="8 10">
    <name type="scientific">Trichuris suis</name>
    <name type="common">pig whipworm</name>
    <dbReference type="NCBI Taxonomy" id="68888"/>
    <lineage>
        <taxon>Eukaryota</taxon>
        <taxon>Metazoa</taxon>
        <taxon>Ecdysozoa</taxon>
        <taxon>Nematoda</taxon>
        <taxon>Enoplea</taxon>
        <taxon>Dorylaimia</taxon>
        <taxon>Trichinellida</taxon>
        <taxon>Trichuridae</taxon>
        <taxon>Trichuris</taxon>
    </lineage>
</organism>
<dbReference type="PANTHER" id="PTHR21231:SF7">
    <property type="entry name" value="GPN-LOOP GTPASE 3"/>
    <property type="match status" value="1"/>
</dbReference>
<dbReference type="AlphaFoldDB" id="A0A085MAW4"/>
<comment type="function">
    <text evidence="7">Small GTPase required for proper nuclear import of RNA polymerase II and III (RNAPII and RNAPIII). May act at an RNAP assembly step prior to nuclear import.</text>
</comment>
<dbReference type="InterPro" id="IPR027417">
    <property type="entry name" value="P-loop_NTPase"/>
</dbReference>
<keyword evidence="6 7" id="KW-0342">GTP-binding</keyword>
<dbReference type="InterPro" id="IPR030228">
    <property type="entry name" value="Gpn3"/>
</dbReference>
<name>A0A085MAW4_9BILA</name>
<keyword evidence="10" id="KW-1185">Reference proteome</keyword>
<evidence type="ECO:0000313" key="10">
    <source>
        <dbReference type="Proteomes" id="UP000030764"/>
    </source>
</evidence>
<evidence type="ECO:0000256" key="7">
    <source>
        <dbReference type="RuleBase" id="RU365059"/>
    </source>
</evidence>
<dbReference type="GO" id="GO:0005525">
    <property type="term" value="F:GTP binding"/>
    <property type="evidence" value="ECO:0007669"/>
    <property type="project" value="UniProtKB-KW"/>
</dbReference>
<dbReference type="Pfam" id="PF03029">
    <property type="entry name" value="ATP_bind_1"/>
    <property type="match status" value="1"/>
</dbReference>
<protein>
    <recommendedName>
        <fullName evidence="3 7">GPN-loop GTPase 3</fullName>
    </recommendedName>
</protein>
<sequence length="270" mass="30433">MRYGQVVIGPAGSGKSTFCKTVSEYGASSSRLIKVVNLDPAADHFDYTCYADVRNLISLDDVIQDESLCLGPNGGLVFCMEYLAQNLNWLEEELGEGDDDYFLFDCPGQLELYTHAPVMKMIVEELKRMNFNLCAVFTLDTQFLLDVPKFMSGSLAALSAMINLELPHVNVLTKMDLLAESSKRRLEAFIDADPRLVETVEDVDRFSVKYRRLTQSLSSLLENYSLVKYVPFDISDEETIGDLLLIIDSAVQYGDDLEVRDRLPEMEDDE</sequence>
<dbReference type="InterPro" id="IPR004130">
    <property type="entry name" value="Gpn"/>
</dbReference>
<evidence type="ECO:0000256" key="6">
    <source>
        <dbReference type="ARBA" id="ARBA00023134"/>
    </source>
</evidence>
<evidence type="ECO:0000256" key="1">
    <source>
        <dbReference type="ARBA" id="ARBA00002411"/>
    </source>
</evidence>
<dbReference type="Proteomes" id="UP000030758">
    <property type="component" value="Unassembled WGS sequence"/>
</dbReference>
<evidence type="ECO:0000313" key="9">
    <source>
        <dbReference type="EMBL" id="KFD65814.1"/>
    </source>
</evidence>
<evidence type="ECO:0000256" key="2">
    <source>
        <dbReference type="ARBA" id="ARBA00005290"/>
    </source>
</evidence>
<dbReference type="EMBL" id="KL367532">
    <property type="protein sequence ID" value="KFD65814.1"/>
    <property type="molecule type" value="Genomic_DNA"/>
</dbReference>